<protein>
    <submittedName>
        <fullName evidence="3">Tagatose-bisphosphate aldolase</fullName>
    </submittedName>
</protein>
<evidence type="ECO:0000256" key="2">
    <source>
        <dbReference type="ARBA" id="ARBA00023239"/>
    </source>
</evidence>
<dbReference type="EMBL" id="JGYD01000018">
    <property type="protein sequence ID" value="KSV18006.1"/>
    <property type="molecule type" value="Genomic_DNA"/>
</dbReference>
<sequence>MTISAGKLLNLTALASQRGLFEIAAMDHRGSIKKHLCPKTTEEECYRSLADFKLSLCRAFSGQASAVLLDPIYGLPECLAQNAIAPGCGLLVSLESSGYGGEAEYRTTELLKNWGVNKIKLLGANAVKLLLYYRPDIKDLAKTQQLLVKTVADECRKLDIPFVLEPITYPTGQELKNAGLFAKNKPSLVLSTVEDLAGLGIDILKVEFPADLRFSLTEDEAFISARKLDSICPVPWAILSAGADFNLYVRELEIACQCGASGFLAGRAVWQEALEITNPVNRQDFINRVAAERFKRLCQIAENTGRPWHEKLGLKAGNFINPGLNWYANYQPGENP</sequence>
<dbReference type="InterPro" id="IPR013785">
    <property type="entry name" value="Aldolase_TIM"/>
</dbReference>
<dbReference type="PANTHER" id="PTHR39340">
    <property type="entry name" value="SULFOFRUCTOSEPHOSPHATE ALDOLASE"/>
    <property type="match status" value="1"/>
</dbReference>
<dbReference type="PATRIC" id="fig|61435.5.peg.990"/>
<evidence type="ECO:0000256" key="1">
    <source>
        <dbReference type="ARBA" id="ARBA00008679"/>
    </source>
</evidence>
<dbReference type="Gene3D" id="3.20.20.70">
    <property type="entry name" value="Aldolase class I"/>
    <property type="match status" value="1"/>
</dbReference>
<dbReference type="Proteomes" id="UP000053577">
    <property type="component" value="Unassembled WGS sequence"/>
</dbReference>
<dbReference type="AlphaFoldDB" id="A0A0V8M2K4"/>
<gene>
    <name evidence="3" type="ORF">DA01_05025</name>
</gene>
<dbReference type="PANTHER" id="PTHR39340:SF1">
    <property type="entry name" value="SULFOFRUCTOSEPHOSPHATE ALDOLASE"/>
    <property type="match status" value="1"/>
</dbReference>
<comment type="similarity">
    <text evidence="1">Belongs to the aldolase LacD family.</text>
</comment>
<dbReference type="NCBIfam" id="NF009498">
    <property type="entry name" value="PRK12858.1"/>
    <property type="match status" value="1"/>
</dbReference>
<accession>A0A0V8M2K4</accession>
<dbReference type="GO" id="GO:0061595">
    <property type="term" value="F:6-deoxy-6-sulfofructose-1-phosphate aldolase activity"/>
    <property type="evidence" value="ECO:0007669"/>
    <property type="project" value="TreeGrafter"/>
</dbReference>
<name>A0A0V8M2K4_9CHLR</name>
<organism evidence="3 4">
    <name type="scientific">Dehalococcoides mccartyi</name>
    <dbReference type="NCBI Taxonomy" id="61435"/>
    <lineage>
        <taxon>Bacteria</taxon>
        <taxon>Bacillati</taxon>
        <taxon>Chloroflexota</taxon>
        <taxon>Dehalococcoidia</taxon>
        <taxon>Dehalococcoidales</taxon>
        <taxon>Dehalococcoidaceae</taxon>
        <taxon>Dehalococcoides</taxon>
    </lineage>
</organism>
<dbReference type="RefSeq" id="WP_058292495.1">
    <property type="nucleotide sequence ID" value="NZ_JGYD01000018.1"/>
</dbReference>
<dbReference type="GO" id="GO:1902777">
    <property type="term" value="P:6-sulfoquinovose(1-) catabolic process"/>
    <property type="evidence" value="ECO:0007669"/>
    <property type="project" value="TreeGrafter"/>
</dbReference>
<dbReference type="InterPro" id="IPR050552">
    <property type="entry name" value="LacD_aldolase"/>
</dbReference>
<proteinExistence type="inferred from homology"/>
<comment type="caution">
    <text evidence="3">The sequence shown here is derived from an EMBL/GenBank/DDBJ whole genome shotgun (WGS) entry which is preliminary data.</text>
</comment>
<reference evidence="3 4" key="1">
    <citation type="journal article" date="2015" name="Sci. Rep.">
        <title>A comparative genomics and reductive dehalogenase gene transcription study of two chloroethene-respiring bacteria, Dehalococcoides mccartyi strains MB and 11a.</title>
        <authorList>
            <person name="Low A."/>
            <person name="Shen Z."/>
            <person name="Cheng D."/>
            <person name="Rogers M.J."/>
            <person name="Lee P.K."/>
            <person name="He J."/>
        </authorList>
    </citation>
    <scope>NUCLEOTIDE SEQUENCE [LARGE SCALE GENOMIC DNA]</scope>
    <source>
        <strain evidence="3 4">MB</strain>
    </source>
</reference>
<keyword evidence="2" id="KW-0456">Lyase</keyword>
<dbReference type="SUPFAM" id="SSF51569">
    <property type="entry name" value="Aldolase"/>
    <property type="match status" value="1"/>
</dbReference>
<evidence type="ECO:0000313" key="4">
    <source>
        <dbReference type="Proteomes" id="UP000053577"/>
    </source>
</evidence>
<dbReference type="SMART" id="SM01133">
    <property type="entry name" value="DeoC"/>
    <property type="match status" value="1"/>
</dbReference>
<evidence type="ECO:0000313" key="3">
    <source>
        <dbReference type="EMBL" id="KSV18006.1"/>
    </source>
</evidence>
<dbReference type="InterPro" id="IPR002915">
    <property type="entry name" value="DeoC/FbaB/LacD_aldolase"/>
</dbReference>
<dbReference type="Pfam" id="PF01791">
    <property type="entry name" value="DeoC"/>
    <property type="match status" value="1"/>
</dbReference>
<dbReference type="OrthoDB" id="106309at2"/>